<proteinExistence type="predicted"/>
<feature type="transmembrane region" description="Helical" evidence="1">
    <location>
        <begin position="6"/>
        <end position="26"/>
    </location>
</feature>
<dbReference type="AlphaFoldDB" id="A0A285ZPF6"/>
<dbReference type="EMBL" id="OCMT01000001">
    <property type="protein sequence ID" value="SOD11524.1"/>
    <property type="molecule type" value="Genomic_DNA"/>
</dbReference>
<reference evidence="3" key="1">
    <citation type="submission" date="2017-09" db="EMBL/GenBank/DDBJ databases">
        <authorList>
            <person name="Varghese N."/>
            <person name="Submissions S."/>
        </authorList>
    </citation>
    <scope>NUCLEOTIDE SEQUENCE [LARGE SCALE GENOMIC DNA]</scope>
    <source>
        <strain evidence="3">CGMCC 1.12803</strain>
    </source>
</reference>
<keyword evidence="1" id="KW-0472">Membrane</keyword>
<evidence type="ECO:0000313" key="2">
    <source>
        <dbReference type="EMBL" id="SOD11524.1"/>
    </source>
</evidence>
<evidence type="ECO:0008006" key="4">
    <source>
        <dbReference type="Google" id="ProtNLM"/>
    </source>
</evidence>
<gene>
    <name evidence="2" type="ORF">SAMN06297358_0193</name>
</gene>
<evidence type="ECO:0000313" key="3">
    <source>
        <dbReference type="Proteomes" id="UP000219281"/>
    </source>
</evidence>
<accession>A0A285ZPF6</accession>
<evidence type="ECO:0000256" key="1">
    <source>
        <dbReference type="SAM" id="Phobius"/>
    </source>
</evidence>
<dbReference type="InterPro" id="IPR021326">
    <property type="entry name" value="DUF2931"/>
</dbReference>
<dbReference type="OrthoDB" id="5702951at2"/>
<dbReference type="Pfam" id="PF11153">
    <property type="entry name" value="DUF2931"/>
    <property type="match status" value="1"/>
</dbReference>
<keyword evidence="1" id="KW-1133">Transmembrane helix</keyword>
<dbReference type="Proteomes" id="UP000219281">
    <property type="component" value="Unassembled WGS sequence"/>
</dbReference>
<protein>
    <recommendedName>
        <fullName evidence="4">DUF2931 family protein</fullName>
    </recommendedName>
</protein>
<name>A0A285ZPF6_9SPHI</name>
<sequence>MKLNLVNKIYIGIAIVLVLGIAWRVLSYKAWDRHYFFASVSAPYTHPIYLRDIYFIYPDEDEFGDGFYYTRDEVNSFNSSWGTEYYSPRVNNPMQFPKQLALQYVSYRDKKFYKDTLDLPRQTIENIFKEAKAKNQLLQISTNTGMQERQGLKFVVGIANDGDLIVWLRGMFFEKVLLKTKLKPKQLSPEDLYHGKKMGKEEYYRTVFEYMPDTIKNLINSGVDANAKYIDSPTHYIEKNKEYWEQQLKDSKR</sequence>
<dbReference type="RefSeq" id="WP_097127646.1">
    <property type="nucleotide sequence ID" value="NZ_OCMT01000001.1"/>
</dbReference>
<keyword evidence="1" id="KW-0812">Transmembrane</keyword>
<organism evidence="2 3">
    <name type="scientific">Pedobacter xixiisoli</name>
    <dbReference type="NCBI Taxonomy" id="1476464"/>
    <lineage>
        <taxon>Bacteria</taxon>
        <taxon>Pseudomonadati</taxon>
        <taxon>Bacteroidota</taxon>
        <taxon>Sphingobacteriia</taxon>
        <taxon>Sphingobacteriales</taxon>
        <taxon>Sphingobacteriaceae</taxon>
        <taxon>Pedobacter</taxon>
    </lineage>
</organism>
<keyword evidence="3" id="KW-1185">Reference proteome</keyword>